<dbReference type="STRING" id="1918946.VPAL9027_01800"/>
<dbReference type="CDD" id="cd12156">
    <property type="entry name" value="HPPR"/>
    <property type="match status" value="1"/>
</dbReference>
<dbReference type="Pfam" id="PF02826">
    <property type="entry name" value="2-Hacid_dh_C"/>
    <property type="match status" value="1"/>
</dbReference>
<comment type="similarity">
    <text evidence="4">Belongs to the D-isomer specific 2-hydroxyacid dehydrogenase family.</text>
</comment>
<dbReference type="InterPro" id="IPR006139">
    <property type="entry name" value="D-isomer_2_OHA_DH_cat_dom"/>
</dbReference>
<organism evidence="7 8">
    <name type="scientific">Vibrio palustris</name>
    <dbReference type="NCBI Taxonomy" id="1918946"/>
    <lineage>
        <taxon>Bacteria</taxon>
        <taxon>Pseudomonadati</taxon>
        <taxon>Pseudomonadota</taxon>
        <taxon>Gammaproteobacteria</taxon>
        <taxon>Vibrionales</taxon>
        <taxon>Vibrionaceae</taxon>
        <taxon>Vibrio</taxon>
    </lineage>
</organism>
<proteinExistence type="inferred from homology"/>
<evidence type="ECO:0000256" key="4">
    <source>
        <dbReference type="RuleBase" id="RU003719"/>
    </source>
</evidence>
<dbReference type="Proteomes" id="UP000189475">
    <property type="component" value="Unassembled WGS sequence"/>
</dbReference>
<feature type="domain" description="D-isomer specific 2-hydroxyacid dehydrogenase NAD-binding" evidence="6">
    <location>
        <begin position="111"/>
        <end position="284"/>
    </location>
</feature>
<dbReference type="EMBL" id="FUFT01000005">
    <property type="protein sequence ID" value="SJL83821.1"/>
    <property type="molecule type" value="Genomic_DNA"/>
</dbReference>
<dbReference type="PROSITE" id="PS00671">
    <property type="entry name" value="D_2_HYDROXYACID_DH_3"/>
    <property type="match status" value="1"/>
</dbReference>
<evidence type="ECO:0000313" key="7">
    <source>
        <dbReference type="EMBL" id="SJL83821.1"/>
    </source>
</evidence>
<dbReference type="GO" id="GO:0051287">
    <property type="term" value="F:NAD binding"/>
    <property type="evidence" value="ECO:0007669"/>
    <property type="project" value="InterPro"/>
</dbReference>
<dbReference type="GO" id="GO:0016618">
    <property type="term" value="F:hydroxypyruvate reductase [NAD(P)H] activity"/>
    <property type="evidence" value="ECO:0007669"/>
    <property type="project" value="TreeGrafter"/>
</dbReference>
<keyword evidence="7" id="KW-0670">Pyruvate</keyword>
<keyword evidence="1" id="KW-0521">NADP</keyword>
<dbReference type="SUPFAM" id="SSF51735">
    <property type="entry name" value="NAD(P)-binding Rossmann-fold domains"/>
    <property type="match status" value="1"/>
</dbReference>
<dbReference type="OrthoDB" id="9805416at2"/>
<protein>
    <submittedName>
        <fullName evidence="7">Glyoxylate/hydroxypyruvate reductase B</fullName>
        <ecNumber evidence="7">1.1.1.79</ecNumber>
    </submittedName>
</protein>
<evidence type="ECO:0000256" key="1">
    <source>
        <dbReference type="ARBA" id="ARBA00022857"/>
    </source>
</evidence>
<sequence>MSQIDILVVWPNRPKQMLQLSNTYQLHRYDLASDAEKEAMLASVGHRIRAVVTSHGGGFSAELLQRLPNVEVVCSSSVGLDTLCVEACQARGIAVTHTPDVLTNDVADMAIMLILATLRRLIPAADWIKNGHWERQGMMPLNTTLTNKTLGLVGMGRIGKAIATRAQAMGLQVCYYARQAKPEMSFPFYDDLQKMAANVDILAPVVPGGAGTKHLIDRAVLAALKPTSYVINISRGSVIDETALVECLQQGNIAGAGLDVFDDEPHVPSALLAMDNVVLQPHCASGTVETRDAMAQLVVDNLAAHFAGKPLLTPAPQQ</sequence>
<evidence type="ECO:0000256" key="3">
    <source>
        <dbReference type="ARBA" id="ARBA00023027"/>
    </source>
</evidence>
<dbReference type="Pfam" id="PF00389">
    <property type="entry name" value="2-Hacid_dh"/>
    <property type="match status" value="1"/>
</dbReference>
<reference evidence="7 8" key="1">
    <citation type="submission" date="2017-02" db="EMBL/GenBank/DDBJ databases">
        <authorList>
            <person name="Peterson S.W."/>
        </authorList>
    </citation>
    <scope>NUCLEOTIDE SEQUENCE [LARGE SCALE GENOMIC DNA]</scope>
    <source>
        <strain evidence="7 8">CECT 9027</strain>
    </source>
</reference>
<evidence type="ECO:0000259" key="6">
    <source>
        <dbReference type="Pfam" id="PF02826"/>
    </source>
</evidence>
<feature type="domain" description="D-isomer specific 2-hydroxyacid dehydrogenase catalytic" evidence="5">
    <location>
        <begin position="24"/>
        <end position="312"/>
    </location>
</feature>
<dbReference type="RefSeq" id="WP_077314237.1">
    <property type="nucleotide sequence ID" value="NZ_AP024888.1"/>
</dbReference>
<evidence type="ECO:0000313" key="8">
    <source>
        <dbReference type="Proteomes" id="UP000189475"/>
    </source>
</evidence>
<dbReference type="PANTHER" id="PTHR10996">
    <property type="entry name" value="2-HYDROXYACID DEHYDROGENASE-RELATED"/>
    <property type="match status" value="1"/>
</dbReference>
<accession>A0A1R4B4J8</accession>
<keyword evidence="2 4" id="KW-0560">Oxidoreductase</keyword>
<keyword evidence="3" id="KW-0520">NAD</keyword>
<dbReference type="EC" id="1.1.1.79" evidence="7"/>
<dbReference type="AlphaFoldDB" id="A0A1R4B4J8"/>
<dbReference type="InterPro" id="IPR006140">
    <property type="entry name" value="D-isomer_DH_NAD-bd"/>
</dbReference>
<dbReference type="GO" id="GO:0005829">
    <property type="term" value="C:cytosol"/>
    <property type="evidence" value="ECO:0007669"/>
    <property type="project" value="TreeGrafter"/>
</dbReference>
<dbReference type="GO" id="GO:0030267">
    <property type="term" value="F:glyoxylate reductase (NADPH) activity"/>
    <property type="evidence" value="ECO:0007669"/>
    <property type="project" value="UniProtKB-EC"/>
</dbReference>
<dbReference type="InterPro" id="IPR050223">
    <property type="entry name" value="D-isomer_2-hydroxyacid_DH"/>
</dbReference>
<evidence type="ECO:0000259" key="5">
    <source>
        <dbReference type="Pfam" id="PF00389"/>
    </source>
</evidence>
<dbReference type="InterPro" id="IPR036291">
    <property type="entry name" value="NAD(P)-bd_dom_sf"/>
</dbReference>
<name>A0A1R4B4J8_9VIBR</name>
<dbReference type="InterPro" id="IPR029753">
    <property type="entry name" value="D-isomer_DH_CS"/>
</dbReference>
<dbReference type="Gene3D" id="3.40.50.720">
    <property type="entry name" value="NAD(P)-binding Rossmann-like Domain"/>
    <property type="match status" value="2"/>
</dbReference>
<dbReference type="FunFam" id="3.40.50.720:FF:000213">
    <property type="entry name" value="Putative 2-hydroxyacid dehydrogenase"/>
    <property type="match status" value="1"/>
</dbReference>
<gene>
    <name evidence="7" type="primary">ghrB</name>
    <name evidence="7" type="ORF">VPAL9027_01800</name>
</gene>
<keyword evidence="8" id="KW-1185">Reference proteome</keyword>
<dbReference type="PANTHER" id="PTHR10996:SF178">
    <property type="entry name" value="2-HYDROXYACID DEHYDROGENASE YGL185C-RELATED"/>
    <property type="match status" value="1"/>
</dbReference>
<dbReference type="SUPFAM" id="SSF52283">
    <property type="entry name" value="Formate/glycerate dehydrogenase catalytic domain-like"/>
    <property type="match status" value="1"/>
</dbReference>
<evidence type="ECO:0000256" key="2">
    <source>
        <dbReference type="ARBA" id="ARBA00023002"/>
    </source>
</evidence>